<dbReference type="PANTHER" id="PTHR31286">
    <property type="entry name" value="GLYCINE-RICH CELL WALL STRUCTURAL PROTEIN 1.8-LIKE"/>
    <property type="match status" value="1"/>
</dbReference>
<gene>
    <name evidence="4" type="primary">LOC104759949</name>
</gene>
<dbReference type="InterPro" id="IPR025558">
    <property type="entry name" value="DUF4283"/>
</dbReference>
<evidence type="ECO:0000259" key="2">
    <source>
        <dbReference type="Pfam" id="PF14111"/>
    </source>
</evidence>
<keyword evidence="3" id="KW-1185">Reference proteome</keyword>
<organism evidence="3 4">
    <name type="scientific">Camelina sativa</name>
    <name type="common">False flax</name>
    <name type="synonym">Myagrum sativum</name>
    <dbReference type="NCBI Taxonomy" id="90675"/>
    <lineage>
        <taxon>Eukaryota</taxon>
        <taxon>Viridiplantae</taxon>
        <taxon>Streptophyta</taxon>
        <taxon>Embryophyta</taxon>
        <taxon>Tracheophyta</taxon>
        <taxon>Spermatophyta</taxon>
        <taxon>Magnoliopsida</taxon>
        <taxon>eudicotyledons</taxon>
        <taxon>Gunneridae</taxon>
        <taxon>Pentapetalae</taxon>
        <taxon>rosids</taxon>
        <taxon>malvids</taxon>
        <taxon>Brassicales</taxon>
        <taxon>Brassicaceae</taxon>
        <taxon>Camelineae</taxon>
        <taxon>Camelina</taxon>
    </lineage>
</organism>
<evidence type="ECO:0000313" key="4">
    <source>
        <dbReference type="RefSeq" id="XP_010481113.1"/>
    </source>
</evidence>
<dbReference type="GeneID" id="104759949"/>
<evidence type="ECO:0000313" key="3">
    <source>
        <dbReference type="Proteomes" id="UP000694864"/>
    </source>
</evidence>
<reference evidence="4" key="2">
    <citation type="submission" date="2025-08" db="UniProtKB">
        <authorList>
            <consortium name="RefSeq"/>
        </authorList>
    </citation>
    <scope>IDENTIFICATION</scope>
    <source>
        <tissue evidence="4">Leaf</tissue>
    </source>
</reference>
<reference evidence="3" key="1">
    <citation type="journal article" date="2014" name="Nat. Commun.">
        <title>The emerging biofuel crop Camelina sativa retains a highly undifferentiated hexaploid genome structure.</title>
        <authorList>
            <person name="Kagale S."/>
            <person name="Koh C."/>
            <person name="Nixon J."/>
            <person name="Bollina V."/>
            <person name="Clarke W.E."/>
            <person name="Tuteja R."/>
            <person name="Spillane C."/>
            <person name="Robinson S.J."/>
            <person name="Links M.G."/>
            <person name="Clarke C."/>
            <person name="Higgins E.E."/>
            <person name="Huebert T."/>
            <person name="Sharpe A.G."/>
            <person name="Parkin I.A."/>
        </authorList>
    </citation>
    <scope>NUCLEOTIDE SEQUENCE [LARGE SCALE GENOMIC DNA]</scope>
    <source>
        <strain evidence="3">cv. DH55</strain>
    </source>
</reference>
<dbReference type="InterPro" id="IPR040256">
    <property type="entry name" value="At4g02000-like"/>
</dbReference>
<dbReference type="Pfam" id="PF14111">
    <property type="entry name" value="DUF4283"/>
    <property type="match status" value="1"/>
</dbReference>
<dbReference type="PANTHER" id="PTHR31286:SF99">
    <property type="entry name" value="DUF4283 DOMAIN-CONTAINING PROTEIN"/>
    <property type="match status" value="1"/>
</dbReference>
<proteinExistence type="predicted"/>
<feature type="domain" description="DUF4283" evidence="2">
    <location>
        <begin position="89"/>
        <end position="171"/>
    </location>
</feature>
<accession>A0ABM0X5N8</accession>
<name>A0ABM0X5N8_CAMSA</name>
<dbReference type="RefSeq" id="XP_010481113.1">
    <property type="nucleotide sequence ID" value="XM_010482811.1"/>
</dbReference>
<feature type="region of interest" description="Disordered" evidence="1">
    <location>
        <begin position="12"/>
        <end position="34"/>
    </location>
</feature>
<evidence type="ECO:0000256" key="1">
    <source>
        <dbReference type="SAM" id="MobiDB-lite"/>
    </source>
</evidence>
<dbReference type="Proteomes" id="UP000694864">
    <property type="component" value="Chromosome 17"/>
</dbReference>
<protein>
    <submittedName>
        <fullName evidence="4">Uncharacterized protein LOC104759949</fullName>
    </submittedName>
</protein>
<sequence>MSDSWALAVCDQDDTMVDSGEKDRPSDDPPDNPRTWVQKVIGGGVGGRPTPARLLDDEFVDARVHLEFLDGEDGEPVVTIGLEVLEVMNGMWKQCMIVMVLGRNISIAALTRKLREMWKPKGGMYVMDLPRQFFMIRFDLEEEYLSVLTGGPWIAFGSYLLTKVWSPDFDPLRDEIVTTPVWVHLSNIPVNFYHPSILMRVAQGLGSPLRVDVTTLNYERARFSRICVEVDLQRPLKGTIMINGERYFVSYEGLPNICLLCGLYGHLVHACPSGNTGEKGRKTGG</sequence>